<accession>A0ABU9IFS7</accession>
<keyword evidence="3" id="KW-1185">Reference proteome</keyword>
<dbReference type="EMBL" id="JBBYHV010000002">
    <property type="protein sequence ID" value="MEL1251283.1"/>
    <property type="molecule type" value="Genomic_DNA"/>
</dbReference>
<dbReference type="RefSeq" id="WP_341673842.1">
    <property type="nucleotide sequence ID" value="NZ_JBBYHV010000002.1"/>
</dbReference>
<dbReference type="Pfam" id="PF13302">
    <property type="entry name" value="Acetyltransf_3"/>
    <property type="match status" value="1"/>
</dbReference>
<dbReference type="Proteomes" id="UP001497045">
    <property type="component" value="Unassembled WGS sequence"/>
</dbReference>
<name>A0ABU9IFS7_9SPHN</name>
<gene>
    <name evidence="2" type="ORF">AAEO60_11425</name>
</gene>
<sequence length="175" mass="19938">MIHLESNTAKLDRLGPFRFTRLAVISPAALLAHLRDPRVARHLPLLPPAIDEAFIGQLVQAKEECWERDGLGHWAILRGDDYVGWGGFQREGDAWDFGLVLRPAFFRQGHAIAVQAFEWARLHTKIEEVTFLLPLSRSERALTRLGARPLGTADYAGTPYRKWSLRLEALLRYRS</sequence>
<dbReference type="PROSITE" id="PS51186">
    <property type="entry name" value="GNAT"/>
    <property type="match status" value="1"/>
</dbReference>
<organism evidence="2 3">
    <name type="scientific">Aurantiacibacter gilvus</name>
    <dbReference type="NCBI Taxonomy" id="3139141"/>
    <lineage>
        <taxon>Bacteria</taxon>
        <taxon>Pseudomonadati</taxon>
        <taxon>Pseudomonadota</taxon>
        <taxon>Alphaproteobacteria</taxon>
        <taxon>Sphingomonadales</taxon>
        <taxon>Erythrobacteraceae</taxon>
        <taxon>Aurantiacibacter</taxon>
    </lineage>
</organism>
<proteinExistence type="predicted"/>
<reference evidence="2 3" key="1">
    <citation type="submission" date="2024-04" db="EMBL/GenBank/DDBJ databases">
        <title>Aurantiacibacter sp. DGU6 16S ribosomal RNA gene Genome sequencing and assembly.</title>
        <authorList>
            <person name="Park S."/>
        </authorList>
    </citation>
    <scope>NUCLEOTIDE SEQUENCE [LARGE SCALE GENOMIC DNA]</scope>
    <source>
        <strain evidence="2 3">DGU6</strain>
    </source>
</reference>
<protein>
    <submittedName>
        <fullName evidence="2">GNAT family N-acetyltransferase</fullName>
    </submittedName>
</protein>
<evidence type="ECO:0000259" key="1">
    <source>
        <dbReference type="PROSITE" id="PS51186"/>
    </source>
</evidence>
<dbReference type="InterPro" id="IPR016181">
    <property type="entry name" value="Acyl_CoA_acyltransferase"/>
</dbReference>
<dbReference type="SUPFAM" id="SSF55729">
    <property type="entry name" value="Acyl-CoA N-acyltransferases (Nat)"/>
    <property type="match status" value="1"/>
</dbReference>
<dbReference type="InterPro" id="IPR000182">
    <property type="entry name" value="GNAT_dom"/>
</dbReference>
<evidence type="ECO:0000313" key="3">
    <source>
        <dbReference type="Proteomes" id="UP001497045"/>
    </source>
</evidence>
<feature type="domain" description="N-acetyltransferase" evidence="1">
    <location>
        <begin position="32"/>
        <end position="172"/>
    </location>
</feature>
<dbReference type="Gene3D" id="3.40.630.30">
    <property type="match status" value="1"/>
</dbReference>
<evidence type="ECO:0000313" key="2">
    <source>
        <dbReference type="EMBL" id="MEL1251283.1"/>
    </source>
</evidence>
<comment type="caution">
    <text evidence="2">The sequence shown here is derived from an EMBL/GenBank/DDBJ whole genome shotgun (WGS) entry which is preliminary data.</text>
</comment>